<protein>
    <submittedName>
        <fullName evidence="2">Uncharacterized protein</fullName>
    </submittedName>
</protein>
<feature type="compositionally biased region" description="Polar residues" evidence="1">
    <location>
        <begin position="875"/>
        <end position="885"/>
    </location>
</feature>
<feature type="region of interest" description="Disordered" evidence="1">
    <location>
        <begin position="399"/>
        <end position="438"/>
    </location>
</feature>
<feature type="compositionally biased region" description="Polar residues" evidence="1">
    <location>
        <begin position="463"/>
        <end position="495"/>
    </location>
</feature>
<evidence type="ECO:0000313" key="2">
    <source>
        <dbReference type="EMBL" id="KAK8016557.1"/>
    </source>
</evidence>
<feature type="compositionally biased region" description="Low complexity" evidence="1">
    <location>
        <begin position="496"/>
        <end position="509"/>
    </location>
</feature>
<name>A0ABR1RNX9_9PEZI</name>
<evidence type="ECO:0000313" key="3">
    <source>
        <dbReference type="Proteomes" id="UP001444661"/>
    </source>
</evidence>
<feature type="region of interest" description="Disordered" evidence="1">
    <location>
        <begin position="874"/>
        <end position="893"/>
    </location>
</feature>
<organism evidence="2 3">
    <name type="scientific">Apiospora rasikravindrae</name>
    <dbReference type="NCBI Taxonomy" id="990691"/>
    <lineage>
        <taxon>Eukaryota</taxon>
        <taxon>Fungi</taxon>
        <taxon>Dikarya</taxon>
        <taxon>Ascomycota</taxon>
        <taxon>Pezizomycotina</taxon>
        <taxon>Sordariomycetes</taxon>
        <taxon>Xylariomycetidae</taxon>
        <taxon>Amphisphaeriales</taxon>
        <taxon>Apiosporaceae</taxon>
        <taxon>Apiospora</taxon>
    </lineage>
</organism>
<feature type="compositionally biased region" description="Pro residues" evidence="1">
    <location>
        <begin position="776"/>
        <end position="789"/>
    </location>
</feature>
<feature type="compositionally biased region" description="Low complexity" evidence="1">
    <location>
        <begin position="451"/>
        <end position="462"/>
    </location>
</feature>
<dbReference type="EMBL" id="JAQQWK010000014">
    <property type="protein sequence ID" value="KAK8016557.1"/>
    <property type="molecule type" value="Genomic_DNA"/>
</dbReference>
<feature type="region of interest" description="Disordered" evidence="1">
    <location>
        <begin position="757"/>
        <end position="795"/>
    </location>
</feature>
<feature type="compositionally biased region" description="Polar residues" evidence="1">
    <location>
        <begin position="588"/>
        <end position="628"/>
    </location>
</feature>
<feature type="region of interest" description="Disordered" evidence="1">
    <location>
        <begin position="162"/>
        <end position="181"/>
    </location>
</feature>
<accession>A0ABR1RNX9</accession>
<feature type="region of interest" description="Disordered" evidence="1">
    <location>
        <begin position="451"/>
        <end position="743"/>
    </location>
</feature>
<feature type="compositionally biased region" description="Polar residues" evidence="1">
    <location>
        <begin position="689"/>
        <end position="710"/>
    </location>
</feature>
<feature type="compositionally biased region" description="Low complexity" evidence="1">
    <location>
        <begin position="552"/>
        <end position="587"/>
    </location>
</feature>
<reference evidence="2 3" key="1">
    <citation type="submission" date="2023-01" db="EMBL/GenBank/DDBJ databases">
        <title>Analysis of 21 Apiospora genomes using comparative genomics revels a genus with tremendous synthesis potential of carbohydrate active enzymes and secondary metabolites.</title>
        <authorList>
            <person name="Sorensen T."/>
        </authorList>
    </citation>
    <scope>NUCLEOTIDE SEQUENCE [LARGE SCALE GENOMIC DNA]</scope>
    <source>
        <strain evidence="2 3">CBS 33761</strain>
    </source>
</reference>
<sequence>MYFPPPPGQITEPNLSSGGSSSSSSSSTVTTPSSSSSSTIPPYNPAYATTQLPYSHARQKANGGGGGSGMPSLGPAATPSFGLSMNGPTIPLISSRPNKSFRRMSKYINKESAKKAYKTGLEYAAKTGEWVDRMAQPAMPLLAATHPDIAAACQLQQALRPGTMQQQQQQQQLGAAGASGSSSSSTGLAAVGGLAAAGLAGYAMLQAVSGDDSVGMTDSNSGFDTFTQMLAGATQQQTQPDMSTILQGATAGQQPDFVSAILQQQQQSSDTTSPLLGILAGGGAQGFQPDSSQQIMDAIQQQSAASTQTLLSAMQNYPSSTQGQQEFASQMLNSLIQQQQQQQPQAQANILAAIQQQQAVSTQALLSAMQGTSMNGQGYGSQAFASILQQQQQQQAANAQSMLSSLQQQQQPQTQNQPTQQASPAPSAAQQNPALSPQEQAAYEEQLLNAALQQQQQQQQQQHGTSSFASTPATQPGETFTHTLFQPATNPTQADPTSTSQTPHSPSFPYNDLPEPAQYQQPFIPHQAGVPNPSHYTGPTNCSYPAAPQPHPQAQQHTQQGPAGPNTSTPAASNTAATSQSLQQQTPVSEQPTFQGWPNNTHVEFTLNHSTPQNFALPQQTQQGSDFHQYSMVPSPATTMPAHHHPPDPVSATATPSAGATSQHQHQQQQQPQPVPHSQQTTPAPASSGALSDTNAATSIVGQQHSQHSVPQAAHHLSGPTNSNSSPEVTVNHQPSCNTDFHGQLTPGINISLNTTLDLNVSQPPPSTSLDTSSPFSPPRPDLPAVPRPPQEENKSATWIRHHLPVFGLQSILLPPETTLQETSPNTLIGDLDTHEGISFEMRLLYDTAQVKHEINSLRSTVATQNFVVVDPYSSHPSPATTTAKEGTEASPEGGVEAEVAATFNDNIEINNTESYVHTITLASTTADADGDIISLHKLVAVPSTIVDHGLVFSFYAPLLPPPPLDLDLNPLSPVEQFEKTIVDSIVWVDRRTVCRVVSEKLLGTWMLRTPLNPLKPSSAWPIPSVTGEGEEALESTVVEEVPRGSSLESVTIKNEAIIVSEAKSMRQCETRTLRFLEGRQYTYNRDIVNEPADMVRSTNSDDCSIKKDGEEPCPEDKEAYYDPNHTRGCFETYKNPDGVMHLVLADNCTGSVEVQIIKLTDRGMLVRGRDYVKTL</sequence>
<feature type="compositionally biased region" description="Polar residues" evidence="1">
    <location>
        <begin position="534"/>
        <end position="543"/>
    </location>
</feature>
<feature type="compositionally biased region" description="Low complexity" evidence="1">
    <location>
        <begin position="16"/>
        <end position="39"/>
    </location>
</feature>
<proteinExistence type="predicted"/>
<evidence type="ECO:0000256" key="1">
    <source>
        <dbReference type="SAM" id="MobiDB-lite"/>
    </source>
</evidence>
<feature type="compositionally biased region" description="Low complexity" evidence="1">
    <location>
        <begin position="651"/>
        <end position="683"/>
    </location>
</feature>
<feature type="compositionally biased region" description="Polar residues" evidence="1">
    <location>
        <begin position="719"/>
        <end position="743"/>
    </location>
</feature>
<comment type="caution">
    <text evidence="2">The sequence shown here is derived from an EMBL/GenBank/DDBJ whole genome shotgun (WGS) entry which is preliminary data.</text>
</comment>
<dbReference type="Proteomes" id="UP001444661">
    <property type="component" value="Unassembled WGS sequence"/>
</dbReference>
<feature type="region of interest" description="Disordered" evidence="1">
    <location>
        <begin position="1"/>
        <end position="82"/>
    </location>
</feature>
<gene>
    <name evidence="2" type="ORF">PG993_014746</name>
</gene>
<keyword evidence="3" id="KW-1185">Reference proteome</keyword>